<dbReference type="InterPro" id="IPR024617">
    <property type="entry name" value="DUF3870"/>
</dbReference>
<evidence type="ECO:0000313" key="3">
    <source>
        <dbReference type="Proteomes" id="UP000199544"/>
    </source>
</evidence>
<dbReference type="STRING" id="459525.SAMN04488137_2933"/>
<dbReference type="AlphaFoldDB" id="A0A1G9XPU4"/>
<protein>
    <recommendedName>
        <fullName evidence="1">DUF3870 domain-containing protein</fullName>
    </recommendedName>
</protein>
<reference evidence="3" key="1">
    <citation type="submission" date="2016-10" db="EMBL/GenBank/DDBJ databases">
        <authorList>
            <person name="Varghese N."/>
            <person name="Submissions S."/>
        </authorList>
    </citation>
    <scope>NUCLEOTIDE SEQUENCE [LARGE SCALE GENOMIC DNA]</scope>
    <source>
        <strain evidence="3">CGMCC 1.6854</strain>
    </source>
</reference>
<sequence>MSELVKMKTVLVTGYAKAPQGSSMFELYKTSGIVMEIDTESNLIVNAEFTFVTELARDFLRRVIVGYDLSQGIDGLVQRIEDYYYTPSTNSVIMAVKAAYKRYMEKMRQSQTTH</sequence>
<feature type="domain" description="DUF3870" evidence="1">
    <location>
        <begin position="11"/>
        <end position="103"/>
    </location>
</feature>
<dbReference type="RefSeq" id="WP_090235559.1">
    <property type="nucleotide sequence ID" value="NZ_FNHW01000001.1"/>
</dbReference>
<proteinExistence type="predicted"/>
<gene>
    <name evidence="2" type="ORF">SAMN04488137_2933</name>
</gene>
<accession>A0A1G9XPU4</accession>
<organism evidence="2 3">
    <name type="scientific">Fictibacillus solisalsi</name>
    <dbReference type="NCBI Taxonomy" id="459525"/>
    <lineage>
        <taxon>Bacteria</taxon>
        <taxon>Bacillati</taxon>
        <taxon>Bacillota</taxon>
        <taxon>Bacilli</taxon>
        <taxon>Bacillales</taxon>
        <taxon>Fictibacillaceae</taxon>
        <taxon>Fictibacillus</taxon>
    </lineage>
</organism>
<dbReference type="OrthoDB" id="2931914at2"/>
<evidence type="ECO:0000259" key="1">
    <source>
        <dbReference type="Pfam" id="PF12986"/>
    </source>
</evidence>
<keyword evidence="3" id="KW-1185">Reference proteome</keyword>
<evidence type="ECO:0000313" key="2">
    <source>
        <dbReference type="EMBL" id="SDM98784.1"/>
    </source>
</evidence>
<dbReference type="Proteomes" id="UP000199544">
    <property type="component" value="Unassembled WGS sequence"/>
</dbReference>
<dbReference type="EMBL" id="FNHW01000001">
    <property type="protein sequence ID" value="SDM98784.1"/>
    <property type="molecule type" value="Genomic_DNA"/>
</dbReference>
<dbReference type="Pfam" id="PF12986">
    <property type="entry name" value="DUF3870"/>
    <property type="match status" value="1"/>
</dbReference>
<name>A0A1G9XPU4_9BACL</name>